<dbReference type="SUPFAM" id="SSF56935">
    <property type="entry name" value="Porins"/>
    <property type="match status" value="1"/>
</dbReference>
<dbReference type="PANTHER" id="PTHR30069:SF29">
    <property type="entry name" value="HEMOGLOBIN AND HEMOGLOBIN-HAPTOGLOBIN-BINDING PROTEIN 1-RELATED"/>
    <property type="match status" value="1"/>
</dbReference>
<evidence type="ECO:0000313" key="11">
    <source>
        <dbReference type="EMBL" id="MBF5026557.1"/>
    </source>
</evidence>
<evidence type="ECO:0000256" key="9">
    <source>
        <dbReference type="SAM" id="SignalP"/>
    </source>
</evidence>
<dbReference type="Proteomes" id="UP000694480">
    <property type="component" value="Unassembled WGS sequence"/>
</dbReference>
<dbReference type="GO" id="GO:0044718">
    <property type="term" value="P:siderophore transmembrane transport"/>
    <property type="evidence" value="ECO:0007669"/>
    <property type="project" value="TreeGrafter"/>
</dbReference>
<evidence type="ECO:0000256" key="5">
    <source>
        <dbReference type="ARBA" id="ARBA00022729"/>
    </source>
</evidence>
<dbReference type="Gene3D" id="2.170.130.10">
    <property type="entry name" value="TonB-dependent receptor, plug domain"/>
    <property type="match status" value="1"/>
</dbReference>
<reference evidence="11" key="1">
    <citation type="submission" date="2020-11" db="EMBL/GenBank/DDBJ databases">
        <title>Genome seq and assembly of Planobacterium sp.</title>
        <authorList>
            <person name="Chhetri G."/>
        </authorList>
    </citation>
    <scope>NUCLEOTIDE SEQUENCE</scope>
    <source>
        <strain evidence="11">GCR5</strain>
    </source>
</reference>
<dbReference type="GO" id="GO:0015344">
    <property type="term" value="F:siderophore uptake transmembrane transporter activity"/>
    <property type="evidence" value="ECO:0007669"/>
    <property type="project" value="TreeGrafter"/>
</dbReference>
<keyword evidence="7 8" id="KW-0998">Cell outer membrane</keyword>
<evidence type="ECO:0000313" key="12">
    <source>
        <dbReference type="Proteomes" id="UP000694480"/>
    </source>
</evidence>
<feature type="signal peptide" evidence="9">
    <location>
        <begin position="1"/>
        <end position="20"/>
    </location>
</feature>
<comment type="similarity">
    <text evidence="8">Belongs to the TonB-dependent receptor family.</text>
</comment>
<dbReference type="InterPro" id="IPR039426">
    <property type="entry name" value="TonB-dep_rcpt-like"/>
</dbReference>
<dbReference type="InterPro" id="IPR012910">
    <property type="entry name" value="Plug_dom"/>
</dbReference>
<keyword evidence="11" id="KW-0675">Receptor</keyword>
<dbReference type="EMBL" id="JADKYY010000002">
    <property type="protein sequence ID" value="MBF5026557.1"/>
    <property type="molecule type" value="Genomic_DNA"/>
</dbReference>
<organism evidence="11 12">
    <name type="scientific">Planobacterium oryzisoli</name>
    <dbReference type="NCBI Taxonomy" id="2771435"/>
    <lineage>
        <taxon>Bacteria</taxon>
        <taxon>Pseudomonadati</taxon>
        <taxon>Bacteroidota</taxon>
        <taxon>Flavobacteriia</taxon>
        <taxon>Flavobacteriales</taxon>
        <taxon>Weeksellaceae</taxon>
        <taxon>Chryseobacterium group</taxon>
        <taxon>Chryseobacterium</taxon>
    </lineage>
</organism>
<keyword evidence="4 8" id="KW-0812">Transmembrane</keyword>
<proteinExistence type="inferred from homology"/>
<keyword evidence="3 8" id="KW-1134">Transmembrane beta strand</keyword>
<evidence type="ECO:0000256" key="7">
    <source>
        <dbReference type="ARBA" id="ARBA00023237"/>
    </source>
</evidence>
<keyword evidence="2 8" id="KW-0813">Transport</keyword>
<name>A0A931E7S2_9FLAO</name>
<evidence type="ECO:0000256" key="8">
    <source>
        <dbReference type="PROSITE-ProRule" id="PRU01360"/>
    </source>
</evidence>
<dbReference type="RefSeq" id="WP_194738492.1">
    <property type="nucleotide sequence ID" value="NZ_JADKYY010000002.1"/>
</dbReference>
<keyword evidence="5 9" id="KW-0732">Signal</keyword>
<protein>
    <submittedName>
        <fullName evidence="11">TonB-dependent receptor</fullName>
    </submittedName>
</protein>
<evidence type="ECO:0000256" key="1">
    <source>
        <dbReference type="ARBA" id="ARBA00004571"/>
    </source>
</evidence>
<dbReference type="InterPro" id="IPR036942">
    <property type="entry name" value="Beta-barrel_TonB_sf"/>
</dbReference>
<evidence type="ECO:0000256" key="4">
    <source>
        <dbReference type="ARBA" id="ARBA00022692"/>
    </source>
</evidence>
<comment type="caution">
    <text evidence="11">The sequence shown here is derived from an EMBL/GenBank/DDBJ whole genome shotgun (WGS) entry which is preliminary data.</text>
</comment>
<dbReference type="PANTHER" id="PTHR30069">
    <property type="entry name" value="TONB-DEPENDENT OUTER MEMBRANE RECEPTOR"/>
    <property type="match status" value="1"/>
</dbReference>
<keyword evidence="12" id="KW-1185">Reference proteome</keyword>
<sequence length="635" mass="70965">MKRKLIFVGALLVVSSSTIAQQQEPTEIPTVEISGKFSTLFYRGGPNVTLITKEKLSNYQGQQLTQVLHSIAGFHITGADSNNPEPKIARVRGGKLANVLILIDGVPMRDVTGNDYNAMDLRLVSLDIIESIEIVNGANSVLYGSNAASTVINITTKSGSQSKLAGELGLHAGSFGTFGQKAAVQGKSGAWNYSLRGSNELSEGISSAEGEGFEKDGFWRQNFVVHGGYSKGNVQLSVNSGVTTHAFDFDQGAFADGKDRGEDLQYYAGVQGTLRYGKGTLRLNGRFSENQRKIKQYTSSEYQLQNEYQGRVGYFELVNRWNISDFVTLLSGAELEKQSMGSRSVPWGENILKEELALKDTQLSHMDLFTQVNLHKGSMHLDVGGRALKHSRFGTHGVYSINPYILKEGKYYYAKIGYSIASAFIAPTLYQTYGTLPYTRPNPDLQPETNISQQINLAYGATDGTFLFQGSLFRREEKNVFTYRTLEDYTGRFENVEQNKVEGVEIGMEGKFATWLAAQSNYTFIQKQKEQTMLRQPKHRVNNSVMVYPFHGSVLRLSHQYVSKRRDSYWDSSLFKVVDTNVKGYNLIHLHAGIEYKKAFQVYIDVFNLLNQNYTDVVGYSHRPRSITVGTTYNF</sequence>
<dbReference type="AlphaFoldDB" id="A0A931E7S2"/>
<evidence type="ECO:0000256" key="6">
    <source>
        <dbReference type="ARBA" id="ARBA00023136"/>
    </source>
</evidence>
<gene>
    <name evidence="11" type="ORF">IC612_01940</name>
</gene>
<dbReference type="Pfam" id="PF07715">
    <property type="entry name" value="Plug"/>
    <property type="match status" value="1"/>
</dbReference>
<dbReference type="InterPro" id="IPR037066">
    <property type="entry name" value="Plug_dom_sf"/>
</dbReference>
<feature type="chain" id="PRO_5036782623" evidence="9">
    <location>
        <begin position="21"/>
        <end position="635"/>
    </location>
</feature>
<evidence type="ECO:0000259" key="10">
    <source>
        <dbReference type="Pfam" id="PF07715"/>
    </source>
</evidence>
<feature type="domain" description="TonB-dependent receptor plug" evidence="10">
    <location>
        <begin position="47"/>
        <end position="149"/>
    </location>
</feature>
<evidence type="ECO:0000256" key="2">
    <source>
        <dbReference type="ARBA" id="ARBA00022448"/>
    </source>
</evidence>
<evidence type="ECO:0000256" key="3">
    <source>
        <dbReference type="ARBA" id="ARBA00022452"/>
    </source>
</evidence>
<keyword evidence="6 8" id="KW-0472">Membrane</keyword>
<accession>A0A931E7S2</accession>
<comment type="subcellular location">
    <subcellularLocation>
        <location evidence="1 8">Cell outer membrane</location>
        <topology evidence="1 8">Multi-pass membrane protein</topology>
    </subcellularLocation>
</comment>
<dbReference type="PROSITE" id="PS52016">
    <property type="entry name" value="TONB_DEPENDENT_REC_3"/>
    <property type="match status" value="1"/>
</dbReference>
<dbReference type="Gene3D" id="2.40.170.20">
    <property type="entry name" value="TonB-dependent receptor, beta-barrel domain"/>
    <property type="match status" value="1"/>
</dbReference>
<dbReference type="GO" id="GO:0009279">
    <property type="term" value="C:cell outer membrane"/>
    <property type="evidence" value="ECO:0007669"/>
    <property type="project" value="UniProtKB-SubCell"/>
</dbReference>